<evidence type="ECO:0000256" key="1">
    <source>
        <dbReference type="SAM" id="SignalP"/>
    </source>
</evidence>
<dbReference type="RefSeq" id="WP_206588156.1">
    <property type="nucleotide sequence ID" value="NZ_JAFKCU010000005.1"/>
</dbReference>
<protein>
    <recommendedName>
        <fullName evidence="4">Secreted protein</fullName>
    </recommendedName>
</protein>
<accession>A0ABS3CKC4</accession>
<feature type="signal peptide" evidence="1">
    <location>
        <begin position="1"/>
        <end position="22"/>
    </location>
</feature>
<reference evidence="2 3" key="1">
    <citation type="submission" date="2021-03" db="EMBL/GenBank/DDBJ databases">
        <title>novel species isolated from a fishpond in China.</title>
        <authorList>
            <person name="Lu H."/>
            <person name="Cai Z."/>
        </authorList>
    </citation>
    <scope>NUCLEOTIDE SEQUENCE [LARGE SCALE GENOMIC DNA]</scope>
    <source>
        <strain evidence="2 3">YJ13C</strain>
    </source>
</reference>
<evidence type="ECO:0000313" key="2">
    <source>
        <dbReference type="EMBL" id="MBN7817487.1"/>
    </source>
</evidence>
<feature type="chain" id="PRO_5046936477" description="Secreted protein" evidence="1">
    <location>
        <begin position="23"/>
        <end position="95"/>
    </location>
</feature>
<dbReference type="EMBL" id="JAFKCU010000005">
    <property type="protein sequence ID" value="MBN7817487.1"/>
    <property type="molecule type" value="Genomic_DNA"/>
</dbReference>
<dbReference type="InterPro" id="IPR045391">
    <property type="entry name" value="DUF6520"/>
</dbReference>
<organism evidence="2 3">
    <name type="scientific">Algoriphagus pacificus</name>
    <dbReference type="NCBI Taxonomy" id="2811234"/>
    <lineage>
        <taxon>Bacteria</taxon>
        <taxon>Pseudomonadati</taxon>
        <taxon>Bacteroidota</taxon>
        <taxon>Cytophagia</taxon>
        <taxon>Cytophagales</taxon>
        <taxon>Cyclobacteriaceae</taxon>
        <taxon>Algoriphagus</taxon>
    </lineage>
</organism>
<dbReference type="Proteomes" id="UP000664480">
    <property type="component" value="Unassembled WGS sequence"/>
</dbReference>
<sequence length="95" mass="10216">MKYLKNIIPALALVLGASLAMAMNFAENPTVRYAEDPDSGTEIWYDLTGVTPGGSTYQCNMSPSEICSHEEDDFSSPQVEAGEFVKNGTLPLATP</sequence>
<comment type="caution">
    <text evidence="2">The sequence shown here is derived from an EMBL/GenBank/DDBJ whole genome shotgun (WGS) entry which is preliminary data.</text>
</comment>
<evidence type="ECO:0008006" key="4">
    <source>
        <dbReference type="Google" id="ProtNLM"/>
    </source>
</evidence>
<name>A0ABS3CKC4_9BACT</name>
<keyword evidence="3" id="KW-1185">Reference proteome</keyword>
<dbReference type="Pfam" id="PF20130">
    <property type="entry name" value="DUF6520"/>
    <property type="match status" value="1"/>
</dbReference>
<evidence type="ECO:0000313" key="3">
    <source>
        <dbReference type="Proteomes" id="UP000664480"/>
    </source>
</evidence>
<proteinExistence type="predicted"/>
<keyword evidence="1" id="KW-0732">Signal</keyword>
<gene>
    <name evidence="2" type="ORF">J0A69_18745</name>
</gene>